<dbReference type="GO" id="GO:0016491">
    <property type="term" value="F:oxidoreductase activity"/>
    <property type="evidence" value="ECO:0007669"/>
    <property type="project" value="InterPro"/>
</dbReference>
<dbReference type="PANTHER" id="PTHR22893:SF55">
    <property type="entry name" value="OXIDOREDUCTASE-RELATED"/>
    <property type="match status" value="1"/>
</dbReference>
<dbReference type="Gene3D" id="3.20.20.70">
    <property type="entry name" value="Aldolase class I"/>
    <property type="match status" value="1"/>
</dbReference>
<dbReference type="PANTHER" id="PTHR22893">
    <property type="entry name" value="NADH OXIDOREDUCTASE-RELATED"/>
    <property type="match status" value="1"/>
</dbReference>
<dbReference type="CDD" id="cd04747">
    <property type="entry name" value="OYE_like_5_FMN"/>
    <property type="match status" value="1"/>
</dbReference>
<dbReference type="InterPro" id="IPR013785">
    <property type="entry name" value="Aldolase_TIM"/>
</dbReference>
<protein>
    <submittedName>
        <fullName evidence="1">12-oxophytodienoate reductase</fullName>
    </submittedName>
</protein>
<dbReference type="InterPro" id="IPR001155">
    <property type="entry name" value="OxRdtase_FMN_N"/>
</dbReference>
<dbReference type="Pfam" id="PF00724">
    <property type="entry name" value="Oxidored_FMN"/>
    <property type="match status" value="1"/>
</dbReference>
<accession>A0A9E8FJN1</accession>
<dbReference type="RefSeq" id="WP_228346194.1">
    <property type="nucleotide sequence ID" value="NZ_CP045550.1"/>
</dbReference>
<proteinExistence type="predicted"/>
<dbReference type="EMBL" id="CP046056">
    <property type="protein sequence ID" value="QQD23663.1"/>
    <property type="molecule type" value="Genomic_DNA"/>
</dbReference>
<sequence length="377" mass="40978">MSNIHGAVSALFEPITLGPLHLSNRIVMAPMTRTFSPGYAANDLVAQYYARRAEHEVGLIITEGTCVGHKAANGYPRVPFIYGEAALAGWKKVVDAVHAKGGKIAPQLWHVGAIRKENTGAGPDESVPGYSPSGLVRPGVENGVAMSKDDINEVIEAFAQAAEDSKAIGFDAVEVHGAHGYLIDQFLWEGSNQRSDEYGGDLVGRTRFACEIVAAIRERVGPDFPIIFRFSQWKQQDYNARLCNTPEELDAFLKPLVNAGVDIFHCSTRRFWEPEFAGSNLNLAGWTKKLTGKPVITVGSVGLNASFIDEEKRDMVDGSGVATASIDELGARMAAGEFDLVAVGRALLQDPEWVLKVKAGRYDELQDYDKEALKTLV</sequence>
<gene>
    <name evidence="1" type="ORF">GJQ55_03795</name>
</gene>
<name>A0A9E8FJN1_9GAMM</name>
<keyword evidence="2" id="KW-1185">Reference proteome</keyword>
<organism evidence="1 2">
    <name type="scientific">Venatoribacter cucullus</name>
    <dbReference type="NCBI Taxonomy" id="2661630"/>
    <lineage>
        <taxon>Bacteria</taxon>
        <taxon>Pseudomonadati</taxon>
        <taxon>Pseudomonadota</taxon>
        <taxon>Gammaproteobacteria</taxon>
        <taxon>Oceanospirillales</taxon>
        <taxon>Oceanospirillaceae</taxon>
        <taxon>Venatoribacter</taxon>
    </lineage>
</organism>
<dbReference type="FunFam" id="3.20.20.70:FF:000262">
    <property type="entry name" value="NADH:flavin oxidoreductase"/>
    <property type="match status" value="1"/>
</dbReference>
<evidence type="ECO:0000313" key="2">
    <source>
        <dbReference type="Proteomes" id="UP000596074"/>
    </source>
</evidence>
<reference evidence="1 2" key="1">
    <citation type="submission" date="2019-11" db="EMBL/GenBank/DDBJ databases">
        <title>Venatorbacter sp. nov. a predator of Campylobacter and other Gram-negative bacteria.</title>
        <authorList>
            <person name="Saeedi A."/>
            <person name="Cummings N.J."/>
            <person name="Connerton I.F."/>
            <person name="Connerton P.L."/>
        </authorList>
    </citation>
    <scope>NUCLEOTIDE SEQUENCE [LARGE SCALE GENOMIC DNA]</scope>
    <source>
        <strain evidence="1">XL5</strain>
    </source>
</reference>
<evidence type="ECO:0000313" key="1">
    <source>
        <dbReference type="EMBL" id="QQD23663.1"/>
    </source>
</evidence>
<dbReference type="InterPro" id="IPR045247">
    <property type="entry name" value="Oye-like"/>
</dbReference>
<dbReference type="GO" id="GO:0010181">
    <property type="term" value="F:FMN binding"/>
    <property type="evidence" value="ECO:0007669"/>
    <property type="project" value="InterPro"/>
</dbReference>
<dbReference type="Proteomes" id="UP000596074">
    <property type="component" value="Chromosome"/>
</dbReference>
<dbReference type="SUPFAM" id="SSF51395">
    <property type="entry name" value="FMN-linked oxidoreductases"/>
    <property type="match status" value="1"/>
</dbReference>
<dbReference type="AlphaFoldDB" id="A0A9E8FJN1"/>
<dbReference type="KEGG" id="vcw:GJQ55_03795"/>
<dbReference type="GO" id="GO:0005829">
    <property type="term" value="C:cytosol"/>
    <property type="evidence" value="ECO:0007669"/>
    <property type="project" value="TreeGrafter"/>
</dbReference>